<keyword evidence="4" id="KW-0479">Metal-binding</keyword>
<feature type="transmembrane region" description="Helical" evidence="13">
    <location>
        <begin position="96"/>
        <end position="119"/>
    </location>
</feature>
<dbReference type="Pfam" id="PF02628">
    <property type="entry name" value="COX15-CtaA"/>
    <property type="match status" value="2"/>
</dbReference>
<keyword evidence="3 13" id="KW-0812">Transmembrane</keyword>
<evidence type="ECO:0000256" key="13">
    <source>
        <dbReference type="SAM" id="Phobius"/>
    </source>
</evidence>
<evidence type="ECO:0000256" key="2">
    <source>
        <dbReference type="ARBA" id="ARBA00022475"/>
    </source>
</evidence>
<gene>
    <name evidence="14" type="ORF">DFJ64_0375</name>
</gene>
<dbReference type="GO" id="GO:0016020">
    <property type="term" value="C:membrane"/>
    <property type="evidence" value="ECO:0007669"/>
    <property type="project" value="UniProtKB-SubCell"/>
</dbReference>
<comment type="pathway">
    <text evidence="11">Porphyrin-containing compound metabolism.</text>
</comment>
<keyword evidence="15" id="KW-1185">Reference proteome</keyword>
<comment type="subcellular location">
    <subcellularLocation>
        <location evidence="1">Membrane</location>
        <topology evidence="1">Multi-pass membrane protein</topology>
    </subcellularLocation>
</comment>
<feature type="transmembrane region" description="Helical" evidence="13">
    <location>
        <begin position="12"/>
        <end position="32"/>
    </location>
</feature>
<feature type="transmembrane region" description="Helical" evidence="13">
    <location>
        <begin position="166"/>
        <end position="184"/>
    </location>
</feature>
<feature type="transmembrane region" description="Helical" evidence="13">
    <location>
        <begin position="266"/>
        <end position="287"/>
    </location>
</feature>
<evidence type="ECO:0000256" key="9">
    <source>
        <dbReference type="ARBA" id="ARBA00023136"/>
    </source>
</evidence>
<evidence type="ECO:0000313" key="15">
    <source>
        <dbReference type="Proteomes" id="UP000256485"/>
    </source>
</evidence>
<evidence type="ECO:0000256" key="11">
    <source>
        <dbReference type="ARBA" id="ARBA00023444"/>
    </source>
</evidence>
<evidence type="ECO:0000256" key="4">
    <source>
        <dbReference type="ARBA" id="ARBA00022723"/>
    </source>
</evidence>
<evidence type="ECO:0000256" key="3">
    <source>
        <dbReference type="ARBA" id="ARBA00022692"/>
    </source>
</evidence>
<feature type="transmembrane region" description="Helical" evidence="13">
    <location>
        <begin position="213"/>
        <end position="231"/>
    </location>
</feature>
<dbReference type="EMBL" id="QTUC01000001">
    <property type="protein sequence ID" value="REF35006.1"/>
    <property type="molecule type" value="Genomic_DNA"/>
</dbReference>
<dbReference type="GO" id="GO:0016491">
    <property type="term" value="F:oxidoreductase activity"/>
    <property type="evidence" value="ECO:0007669"/>
    <property type="project" value="UniProtKB-KW"/>
</dbReference>
<organism evidence="14 15">
    <name type="scientific">Thermasporomyces composti</name>
    <dbReference type="NCBI Taxonomy" id="696763"/>
    <lineage>
        <taxon>Bacteria</taxon>
        <taxon>Bacillati</taxon>
        <taxon>Actinomycetota</taxon>
        <taxon>Actinomycetes</taxon>
        <taxon>Propionibacteriales</taxon>
        <taxon>Nocardioidaceae</taxon>
        <taxon>Thermasporomyces</taxon>
    </lineage>
</organism>
<evidence type="ECO:0000313" key="14">
    <source>
        <dbReference type="EMBL" id="REF35006.1"/>
    </source>
</evidence>
<feature type="transmembrane region" description="Helical" evidence="13">
    <location>
        <begin position="70"/>
        <end position="89"/>
    </location>
</feature>
<reference evidence="14 15" key="1">
    <citation type="submission" date="2018-08" db="EMBL/GenBank/DDBJ databases">
        <title>Sequencing the genomes of 1000 actinobacteria strains.</title>
        <authorList>
            <person name="Klenk H.-P."/>
        </authorList>
    </citation>
    <scope>NUCLEOTIDE SEQUENCE [LARGE SCALE GENOMIC DNA]</scope>
    <source>
        <strain evidence="14 15">DSM 22891</strain>
    </source>
</reference>
<dbReference type="PANTHER" id="PTHR35457:SF1">
    <property type="entry name" value="HEME A SYNTHASE"/>
    <property type="match status" value="1"/>
</dbReference>
<dbReference type="InterPro" id="IPR003780">
    <property type="entry name" value="COX15/CtaA_fam"/>
</dbReference>
<keyword evidence="7" id="KW-0408">Iron</keyword>
<accession>A0A3D9V0S2</accession>
<sequence>MQLPRPTLTGVRHLAVASVVVNIAIIVTGGAVRLTGSGLGCPTWPRCTEDSFVSHPALGIHGAIEFGNRLITFVVAAVVGLAWLAALRLRPRRRDLVALASILLAGVPLQAVAGGITVLTGLNPWWVSVHFLLSPALVAIAVIFVRRCGEPAGRTQPTVPRPVRQLAYATFAAAAVVIYIGTLVTGSGPHAGDERAPRNGLDPESISQLHTDVAFLLLGLTIGTLLAFRAVGAPDRALSATRWLLGVEVAQSVIGFAQYFTGLPTVLVGLHLLGSALMVVTATTMVLGTREAASTEPVGPPGTERPAPTPVP</sequence>
<keyword evidence="2" id="KW-1003">Cell membrane</keyword>
<keyword evidence="6" id="KW-0560">Oxidoreductase</keyword>
<evidence type="ECO:0000256" key="6">
    <source>
        <dbReference type="ARBA" id="ARBA00023002"/>
    </source>
</evidence>
<keyword evidence="10" id="KW-1015">Disulfide bond</keyword>
<keyword evidence="5 13" id="KW-1133">Transmembrane helix</keyword>
<proteinExistence type="predicted"/>
<dbReference type="GO" id="GO:0046872">
    <property type="term" value="F:metal ion binding"/>
    <property type="evidence" value="ECO:0007669"/>
    <property type="project" value="UniProtKB-KW"/>
</dbReference>
<keyword evidence="8" id="KW-0350">Heme biosynthesis</keyword>
<comment type="caution">
    <text evidence="14">The sequence shown here is derived from an EMBL/GenBank/DDBJ whole genome shotgun (WGS) entry which is preliminary data.</text>
</comment>
<feature type="region of interest" description="Disordered" evidence="12">
    <location>
        <begin position="291"/>
        <end position="312"/>
    </location>
</feature>
<dbReference type="Proteomes" id="UP000256485">
    <property type="component" value="Unassembled WGS sequence"/>
</dbReference>
<name>A0A3D9V0S2_THECX</name>
<dbReference type="InterPro" id="IPR050450">
    <property type="entry name" value="COX15/CtaA_HemeA_synthase"/>
</dbReference>
<evidence type="ECO:0000256" key="8">
    <source>
        <dbReference type="ARBA" id="ARBA00023133"/>
    </source>
</evidence>
<dbReference type="PANTHER" id="PTHR35457">
    <property type="entry name" value="HEME A SYNTHASE"/>
    <property type="match status" value="1"/>
</dbReference>
<feature type="transmembrane region" description="Helical" evidence="13">
    <location>
        <begin position="125"/>
        <end position="145"/>
    </location>
</feature>
<evidence type="ECO:0000256" key="7">
    <source>
        <dbReference type="ARBA" id="ARBA00023004"/>
    </source>
</evidence>
<protein>
    <submittedName>
        <fullName evidence="14">Cytochrome c oxidase assembly protein subunit 15</fullName>
    </submittedName>
</protein>
<evidence type="ECO:0000256" key="1">
    <source>
        <dbReference type="ARBA" id="ARBA00004141"/>
    </source>
</evidence>
<dbReference type="AlphaFoldDB" id="A0A3D9V0S2"/>
<evidence type="ECO:0000256" key="5">
    <source>
        <dbReference type="ARBA" id="ARBA00022989"/>
    </source>
</evidence>
<dbReference type="GO" id="GO:0006784">
    <property type="term" value="P:heme A biosynthetic process"/>
    <property type="evidence" value="ECO:0007669"/>
    <property type="project" value="InterPro"/>
</dbReference>
<dbReference type="RefSeq" id="WP_245940903.1">
    <property type="nucleotide sequence ID" value="NZ_QTUC01000001.1"/>
</dbReference>
<evidence type="ECO:0000256" key="10">
    <source>
        <dbReference type="ARBA" id="ARBA00023157"/>
    </source>
</evidence>
<keyword evidence="9 13" id="KW-0472">Membrane</keyword>
<evidence type="ECO:0000256" key="12">
    <source>
        <dbReference type="SAM" id="MobiDB-lite"/>
    </source>
</evidence>